<keyword evidence="1" id="KW-1133">Transmembrane helix</keyword>
<feature type="transmembrane region" description="Helical" evidence="1">
    <location>
        <begin position="76"/>
        <end position="95"/>
    </location>
</feature>
<dbReference type="PANTHER" id="PTHR34821">
    <property type="entry name" value="INNER MEMBRANE PROTEIN YDCZ"/>
    <property type="match status" value="1"/>
</dbReference>
<evidence type="ECO:0000313" key="2">
    <source>
        <dbReference type="EMBL" id="NYE85452.1"/>
    </source>
</evidence>
<organism evidence="2 3">
    <name type="scientific">Pigmentiphaga litoralis</name>
    <dbReference type="NCBI Taxonomy" id="516702"/>
    <lineage>
        <taxon>Bacteria</taxon>
        <taxon>Pseudomonadati</taxon>
        <taxon>Pseudomonadota</taxon>
        <taxon>Betaproteobacteria</taxon>
        <taxon>Burkholderiales</taxon>
        <taxon>Alcaligenaceae</taxon>
        <taxon>Pigmentiphaga</taxon>
    </lineage>
</organism>
<gene>
    <name evidence="2" type="ORF">FHW18_004759</name>
</gene>
<dbReference type="PANTHER" id="PTHR34821:SF2">
    <property type="entry name" value="INNER MEMBRANE PROTEIN YDCZ"/>
    <property type="match status" value="1"/>
</dbReference>
<protein>
    <submittedName>
        <fullName evidence="2">Transporter family-2 protein</fullName>
    </submittedName>
</protein>
<feature type="transmembrane region" description="Helical" evidence="1">
    <location>
        <begin position="101"/>
        <end position="122"/>
    </location>
</feature>
<dbReference type="EMBL" id="JACBYR010000002">
    <property type="protein sequence ID" value="NYE85452.1"/>
    <property type="molecule type" value="Genomic_DNA"/>
</dbReference>
<dbReference type="RefSeq" id="WP_179589400.1">
    <property type="nucleotide sequence ID" value="NZ_JACBYR010000002.1"/>
</dbReference>
<accession>A0A7Y9IYH9</accession>
<keyword evidence="1" id="KW-0472">Membrane</keyword>
<comment type="caution">
    <text evidence="2">The sequence shown here is derived from an EMBL/GenBank/DDBJ whole genome shotgun (WGS) entry which is preliminary data.</text>
</comment>
<proteinExistence type="predicted"/>
<evidence type="ECO:0000313" key="3">
    <source>
        <dbReference type="Proteomes" id="UP000542125"/>
    </source>
</evidence>
<dbReference type="AlphaFoldDB" id="A0A7Y9IYH9"/>
<sequence>MFGLSFSSAIPMGIALLAGAAIPFQAASNAMVGRALGHPLWATVASLTVSMLMVVPVLLALRVPAPNLAAALQAPAWGWLGGVAGVIYVTAALMLTPRLGAGTFIVAVVAGQVIVSMLIDHYGWMGLPMRPVNWVRLAGIALILGGMAMVAMAGSTAQGGAGHPGAAHDGAGHLGGDHDSAVRVGAQAAQHGA</sequence>
<keyword evidence="1" id="KW-0812">Transmembrane</keyword>
<dbReference type="GO" id="GO:0005886">
    <property type="term" value="C:plasma membrane"/>
    <property type="evidence" value="ECO:0007669"/>
    <property type="project" value="TreeGrafter"/>
</dbReference>
<dbReference type="Proteomes" id="UP000542125">
    <property type="component" value="Unassembled WGS sequence"/>
</dbReference>
<evidence type="ECO:0000256" key="1">
    <source>
        <dbReference type="SAM" id="Phobius"/>
    </source>
</evidence>
<feature type="transmembrane region" description="Helical" evidence="1">
    <location>
        <begin position="40"/>
        <end position="64"/>
    </location>
</feature>
<feature type="transmembrane region" description="Helical" evidence="1">
    <location>
        <begin position="134"/>
        <end position="154"/>
    </location>
</feature>
<reference evidence="2 3" key="1">
    <citation type="submission" date="2020-07" db="EMBL/GenBank/DDBJ databases">
        <title>Genomic Encyclopedia of Type Strains, Phase IV (KMG-V): Genome sequencing to study the core and pangenomes of soil and plant-associated prokaryotes.</title>
        <authorList>
            <person name="Whitman W."/>
        </authorList>
    </citation>
    <scope>NUCLEOTIDE SEQUENCE [LARGE SCALE GENOMIC DNA]</scope>
    <source>
        <strain evidence="2 3">SAS40</strain>
    </source>
</reference>
<dbReference type="Pfam" id="PF04657">
    <property type="entry name" value="DMT_YdcZ"/>
    <property type="match status" value="1"/>
</dbReference>
<dbReference type="InterPro" id="IPR006750">
    <property type="entry name" value="YdcZ"/>
</dbReference>
<keyword evidence="3" id="KW-1185">Reference proteome</keyword>
<name>A0A7Y9IYH9_9BURK</name>